<dbReference type="STRING" id="595434.RISK_003203"/>
<dbReference type="PATRIC" id="fig|595434.4.peg.3056"/>
<evidence type="ECO:0000259" key="2">
    <source>
        <dbReference type="SMART" id="SM00954"/>
    </source>
</evidence>
<dbReference type="InterPro" id="IPR052366">
    <property type="entry name" value="GTP_Pyrophosphokinase"/>
</dbReference>
<dbReference type="InterPro" id="IPR043519">
    <property type="entry name" value="NT_sf"/>
</dbReference>
<dbReference type="InterPro" id="IPR007685">
    <property type="entry name" value="RelA_SpoT"/>
</dbReference>
<dbReference type="PANTHER" id="PTHR47837:SF1">
    <property type="entry name" value="GTP PYROPHOSPHOKINASE YJBM"/>
    <property type="match status" value="1"/>
</dbReference>
<dbReference type="GO" id="GO:0015969">
    <property type="term" value="P:guanosine tetraphosphate metabolic process"/>
    <property type="evidence" value="ECO:0007669"/>
    <property type="project" value="InterPro"/>
</dbReference>
<evidence type="ECO:0000313" key="4">
    <source>
        <dbReference type="Proteomes" id="UP000036367"/>
    </source>
</evidence>
<gene>
    <name evidence="3" type="ORF">RISK_003203</name>
</gene>
<dbReference type="AlphaFoldDB" id="A0A0J1BEI1"/>
<sequence length="341" mass="38991">MPFPGGSKARVDRAGQAVRDGNASDQDYRAIDDWRAAHRNVLNTFQSILRGRTRTLPITVAQRHKRRNTILEKLERYPRMRLSQMDDVAGCRLIFQSIKTLHEFRDNFLNAKFDHSIRNSKGKYDYIAKPKQTGYRGIHDVYSYDVNSAVGRELTGLLVEIQYRTLLQHSWATAVEVIAYVSESQPKFEKGDTRYRDAMAFASELLARHFEDMTGPLPELSSQQVVSEFDKLDRELKLRQRLSNLQSIDSVITTKKNTILLISSGGALEVKSYRHATTAIQTLFDLEEERPDSDVVLVRGDSTDDIRLAFKNYFSDATDFISLINDAVNALRPKRQRATGR</sequence>
<comment type="caution">
    <text evidence="3">The sequence shown here is derived from an EMBL/GenBank/DDBJ whole genome shotgun (WGS) entry which is preliminary data.</text>
</comment>
<dbReference type="PANTHER" id="PTHR47837">
    <property type="entry name" value="GTP PYROPHOSPHOKINASE YJBM"/>
    <property type="match status" value="1"/>
</dbReference>
<dbReference type="SUPFAM" id="SSF81301">
    <property type="entry name" value="Nucleotidyltransferase"/>
    <property type="match status" value="1"/>
</dbReference>
<dbReference type="CDD" id="cd05399">
    <property type="entry name" value="NT_Rel-Spo_like"/>
    <property type="match status" value="1"/>
</dbReference>
<organism evidence="3 4">
    <name type="scientific">Rhodopirellula islandica</name>
    <dbReference type="NCBI Taxonomy" id="595434"/>
    <lineage>
        <taxon>Bacteria</taxon>
        <taxon>Pseudomonadati</taxon>
        <taxon>Planctomycetota</taxon>
        <taxon>Planctomycetia</taxon>
        <taxon>Pirellulales</taxon>
        <taxon>Pirellulaceae</taxon>
        <taxon>Rhodopirellula</taxon>
    </lineage>
</organism>
<evidence type="ECO:0000313" key="3">
    <source>
        <dbReference type="EMBL" id="KLU04935.1"/>
    </source>
</evidence>
<dbReference type="Gene3D" id="3.30.460.10">
    <property type="entry name" value="Beta Polymerase, domain 2"/>
    <property type="match status" value="1"/>
</dbReference>
<protein>
    <submittedName>
        <fullName evidence="3">RelA/SpoT domain protein</fullName>
    </submittedName>
</protein>
<dbReference type="Proteomes" id="UP000036367">
    <property type="component" value="Unassembled WGS sequence"/>
</dbReference>
<dbReference type="EMBL" id="LECT01000025">
    <property type="protein sequence ID" value="KLU04935.1"/>
    <property type="molecule type" value="Genomic_DNA"/>
</dbReference>
<feature type="region of interest" description="Disordered" evidence="1">
    <location>
        <begin position="1"/>
        <end position="24"/>
    </location>
</feature>
<feature type="domain" description="RelA/SpoT" evidence="2">
    <location>
        <begin position="62"/>
        <end position="186"/>
    </location>
</feature>
<name>A0A0J1BEI1_RHOIS</name>
<dbReference type="RefSeq" id="WP_083434954.1">
    <property type="nucleotide sequence ID" value="NZ_LECT01000025.1"/>
</dbReference>
<reference evidence="3" key="1">
    <citation type="submission" date="2015-05" db="EMBL/GenBank/DDBJ databases">
        <title>Permanent draft genome of Rhodopirellula islandicus K833.</title>
        <authorList>
            <person name="Kizina J."/>
            <person name="Richter M."/>
            <person name="Glockner F.O."/>
            <person name="Harder J."/>
        </authorList>
    </citation>
    <scope>NUCLEOTIDE SEQUENCE [LARGE SCALE GENOMIC DNA]</scope>
    <source>
        <strain evidence="3">K833</strain>
    </source>
</reference>
<evidence type="ECO:0000256" key="1">
    <source>
        <dbReference type="SAM" id="MobiDB-lite"/>
    </source>
</evidence>
<dbReference type="Pfam" id="PF04607">
    <property type="entry name" value="RelA_SpoT"/>
    <property type="match status" value="1"/>
</dbReference>
<proteinExistence type="predicted"/>
<keyword evidence="4" id="KW-1185">Reference proteome</keyword>
<accession>A0A0J1BEI1</accession>
<dbReference type="SMART" id="SM00954">
    <property type="entry name" value="RelA_SpoT"/>
    <property type="match status" value="1"/>
</dbReference>
<dbReference type="OrthoDB" id="9801824at2"/>